<accession>A0ABW1ALT7</accession>
<sequence>MATYDGTPEMREPDAGQPPSSGNWIARPRSNAPAGIERNKTVR</sequence>
<dbReference type="EMBL" id="JBHSOG010000007">
    <property type="protein sequence ID" value="MFC5768187.1"/>
    <property type="molecule type" value="Genomic_DNA"/>
</dbReference>
<protein>
    <submittedName>
        <fullName evidence="2">Uncharacterized protein</fullName>
    </submittedName>
</protein>
<evidence type="ECO:0000313" key="3">
    <source>
        <dbReference type="Proteomes" id="UP001595974"/>
    </source>
</evidence>
<organism evidence="2 3">
    <name type="scientific">Thauera sinica</name>
    <dbReference type="NCBI Taxonomy" id="2665146"/>
    <lineage>
        <taxon>Bacteria</taxon>
        <taxon>Pseudomonadati</taxon>
        <taxon>Pseudomonadota</taxon>
        <taxon>Betaproteobacteria</taxon>
        <taxon>Rhodocyclales</taxon>
        <taxon>Zoogloeaceae</taxon>
        <taxon>Thauera</taxon>
    </lineage>
</organism>
<keyword evidence="3" id="KW-1185">Reference proteome</keyword>
<gene>
    <name evidence="2" type="ORF">ACFPTN_02250</name>
</gene>
<feature type="region of interest" description="Disordered" evidence="1">
    <location>
        <begin position="1"/>
        <end position="43"/>
    </location>
</feature>
<evidence type="ECO:0000313" key="2">
    <source>
        <dbReference type="EMBL" id="MFC5768187.1"/>
    </source>
</evidence>
<name>A0ABW1ALT7_9RHOO</name>
<dbReference type="RefSeq" id="WP_269769075.1">
    <property type="nucleotide sequence ID" value="NZ_JBHSOG010000007.1"/>
</dbReference>
<dbReference type="Proteomes" id="UP001595974">
    <property type="component" value="Unassembled WGS sequence"/>
</dbReference>
<reference evidence="3" key="1">
    <citation type="journal article" date="2019" name="Int. J. Syst. Evol. Microbiol.">
        <title>The Global Catalogue of Microorganisms (GCM) 10K type strain sequencing project: providing services to taxonomists for standard genome sequencing and annotation.</title>
        <authorList>
            <consortium name="The Broad Institute Genomics Platform"/>
            <consortium name="The Broad Institute Genome Sequencing Center for Infectious Disease"/>
            <person name="Wu L."/>
            <person name="Ma J."/>
        </authorList>
    </citation>
    <scope>NUCLEOTIDE SEQUENCE [LARGE SCALE GENOMIC DNA]</scope>
    <source>
        <strain evidence="3">SHR3</strain>
    </source>
</reference>
<proteinExistence type="predicted"/>
<evidence type="ECO:0000256" key="1">
    <source>
        <dbReference type="SAM" id="MobiDB-lite"/>
    </source>
</evidence>
<comment type="caution">
    <text evidence="2">The sequence shown here is derived from an EMBL/GenBank/DDBJ whole genome shotgun (WGS) entry which is preliminary data.</text>
</comment>